<evidence type="ECO:0000313" key="2">
    <source>
        <dbReference type="EMBL" id="UNM12337.1"/>
    </source>
</evidence>
<evidence type="ECO:0000313" key="3">
    <source>
        <dbReference type="Proteomes" id="UP000828924"/>
    </source>
</evidence>
<feature type="region of interest" description="Disordered" evidence="1">
    <location>
        <begin position="37"/>
        <end position="83"/>
    </location>
</feature>
<keyword evidence="3" id="KW-1185">Reference proteome</keyword>
<dbReference type="EMBL" id="CP071872">
    <property type="protein sequence ID" value="UNM12337.1"/>
    <property type="molecule type" value="Genomic_DNA"/>
</dbReference>
<sequence length="83" mass="9055">MSCQSCGHPAETVEGRPVQGHHIGCVESMAAKRLREHARNPVAPDPTASLCEHGECTNPKRPQGKGPKPKYCDEHSTPKSRKE</sequence>
<accession>A0ABY3WLW9</accession>
<gene>
    <name evidence="2" type="ORF">J4032_13030</name>
</gene>
<evidence type="ECO:0008006" key="4">
    <source>
        <dbReference type="Google" id="ProtNLM"/>
    </source>
</evidence>
<dbReference type="RefSeq" id="WP_242330945.1">
    <property type="nucleotide sequence ID" value="NZ_CP071872.1"/>
</dbReference>
<proteinExistence type="predicted"/>
<reference evidence="2 3" key="1">
    <citation type="submission" date="2021-03" db="EMBL/GenBank/DDBJ databases">
        <title>Complete genome of Streptomyces formicae strain 1H-GS9 (DSM 100524).</title>
        <authorList>
            <person name="Atanasov K.E."/>
            <person name="Altabella T."/>
            <person name="Ferrer A."/>
        </authorList>
    </citation>
    <scope>NUCLEOTIDE SEQUENCE [LARGE SCALE GENOMIC DNA]</scope>
    <source>
        <strain evidence="2 3">1H-GS9</strain>
    </source>
</reference>
<dbReference type="Proteomes" id="UP000828924">
    <property type="component" value="Chromosome"/>
</dbReference>
<organism evidence="2 3">
    <name type="scientific">Streptomyces formicae</name>
    <dbReference type="NCBI Taxonomy" id="1616117"/>
    <lineage>
        <taxon>Bacteria</taxon>
        <taxon>Bacillati</taxon>
        <taxon>Actinomycetota</taxon>
        <taxon>Actinomycetes</taxon>
        <taxon>Kitasatosporales</taxon>
        <taxon>Streptomycetaceae</taxon>
        <taxon>Streptomyces</taxon>
    </lineage>
</organism>
<name>A0ABY3WLW9_9ACTN</name>
<evidence type="ECO:0000256" key="1">
    <source>
        <dbReference type="SAM" id="MobiDB-lite"/>
    </source>
</evidence>
<protein>
    <recommendedName>
        <fullName evidence="4">Phage protein</fullName>
    </recommendedName>
</protein>
<feature type="region of interest" description="Disordered" evidence="1">
    <location>
        <begin position="1"/>
        <end position="20"/>
    </location>
</feature>